<comment type="caution">
    <text evidence="1">The sequence shown here is derived from an EMBL/GenBank/DDBJ whole genome shotgun (WGS) entry which is preliminary data.</text>
</comment>
<protein>
    <submittedName>
        <fullName evidence="1">Uncharacterized protein</fullName>
    </submittedName>
</protein>
<dbReference type="Proteomes" id="UP000256924">
    <property type="component" value="Unassembled WGS sequence"/>
</dbReference>
<reference evidence="1 2" key="1">
    <citation type="journal article" date="2004" name="Emerg. Infect. Dis.">
        <title>Amoebae-resisting bacteria isolated from human nasal swabs by amoebal coculture.</title>
        <authorList>
            <person name="Greub G."/>
            <person name="La Scola B."/>
            <person name="Raoult D."/>
        </authorList>
    </citation>
    <scope>NUCLEOTIDE SEQUENCE [LARGE SCALE GENOMIC DNA]</scope>
    <source>
        <strain evidence="1 2">CCUG 51329</strain>
    </source>
</reference>
<evidence type="ECO:0000313" key="1">
    <source>
        <dbReference type="EMBL" id="REC41967.1"/>
    </source>
</evidence>
<name>A0A3D9ALK5_9FLAO</name>
<organism evidence="1 2">
    <name type="scientific">Candidatus Chryseobacterium massiliense</name>
    <dbReference type="NCBI Taxonomy" id="204089"/>
    <lineage>
        <taxon>Bacteria</taxon>
        <taxon>Pseudomonadati</taxon>
        <taxon>Bacteroidota</taxon>
        <taxon>Flavobacteriia</taxon>
        <taxon>Flavobacteriales</taxon>
        <taxon>Weeksellaceae</taxon>
        <taxon>Chryseobacterium group</taxon>
        <taxon>Chryseobacterium</taxon>
    </lineage>
</organism>
<dbReference type="AlphaFoldDB" id="A0A3D9ALK5"/>
<proteinExistence type="predicted"/>
<accession>A0A3D9ALK5</accession>
<gene>
    <name evidence="1" type="ORF">DRF68_18125</name>
</gene>
<sequence length="252" mass="26946">MFSAIIVIAQVGINTQNPQGIFNIDGEKNNPSSGSPTASQQLDDFTVKSDGSIGIGTTTPQNKLEINSGITDKSGVRLTNVKNNTIAGALPLAVDSNGDVVKSIGAVGTVFIAKVLPDATVGAGFVYLPLQPLYDPENRYNSTTFQWQAPTNDQSIYEVEVSLHRIDGTNPFNIHRPNSATLVNLPTATGQNFYYHYSGIISTLSSNSLLGAANFGILLNNNSGASYTFTSSLVYVARGYWTITIKRIYSGQ</sequence>
<dbReference type="EMBL" id="QNVU01000052">
    <property type="protein sequence ID" value="REC41967.1"/>
    <property type="molecule type" value="Genomic_DNA"/>
</dbReference>
<keyword evidence="2" id="KW-1185">Reference proteome</keyword>
<evidence type="ECO:0000313" key="2">
    <source>
        <dbReference type="Proteomes" id="UP000256924"/>
    </source>
</evidence>
<dbReference type="RefSeq" id="WP_116099800.1">
    <property type="nucleotide sequence ID" value="NZ_QNVU01000052.1"/>
</dbReference>